<dbReference type="Proteomes" id="UP001302257">
    <property type="component" value="Chromosome"/>
</dbReference>
<dbReference type="InterPro" id="IPR036390">
    <property type="entry name" value="WH_DNA-bd_sf"/>
</dbReference>
<evidence type="ECO:0000256" key="5">
    <source>
        <dbReference type="SAM" id="MobiDB-lite"/>
    </source>
</evidence>
<feature type="domain" description="HTH lysR-type" evidence="6">
    <location>
        <begin position="1"/>
        <end position="58"/>
    </location>
</feature>
<reference evidence="7 8" key="1">
    <citation type="submission" date="2023-08" db="EMBL/GenBank/DDBJ databases">
        <title>Rhodoferax potami sp. nov. and Rhodoferax mekongensis sp. nov., isolated from the Mekong River in Thailand.</title>
        <authorList>
            <person name="Kitikhun S."/>
            <person name="Charoenyingcharoen P."/>
            <person name="Siriarchawattana P."/>
            <person name="Likhitrattanapisal S."/>
            <person name="Nilsakha T."/>
            <person name="Chanpet A."/>
            <person name="Rattanawaree P."/>
            <person name="Ingsriswang S."/>
        </authorList>
    </citation>
    <scope>NUCLEOTIDE SEQUENCE [LARGE SCALE GENOMIC DNA]</scope>
    <source>
        <strain evidence="7 8">TBRC 17307</strain>
    </source>
</reference>
<dbReference type="PRINTS" id="PR00039">
    <property type="entry name" value="HTHLYSR"/>
</dbReference>
<dbReference type="SUPFAM" id="SSF46785">
    <property type="entry name" value="Winged helix' DNA-binding domain"/>
    <property type="match status" value="1"/>
</dbReference>
<dbReference type="SUPFAM" id="SSF53850">
    <property type="entry name" value="Periplasmic binding protein-like II"/>
    <property type="match status" value="1"/>
</dbReference>
<keyword evidence="2" id="KW-0805">Transcription regulation</keyword>
<dbReference type="CDD" id="cd08445">
    <property type="entry name" value="PBP2_BenM_CatM_CatR"/>
    <property type="match status" value="1"/>
</dbReference>
<dbReference type="Gene3D" id="3.40.190.10">
    <property type="entry name" value="Periplasmic binding protein-like II"/>
    <property type="match status" value="2"/>
</dbReference>
<name>A0ABZ0AUN5_9BURK</name>
<accession>A0ABZ0AUN5</accession>
<dbReference type="PANTHER" id="PTHR30346">
    <property type="entry name" value="TRANSCRIPTIONAL DUAL REGULATOR HCAR-RELATED"/>
    <property type="match status" value="1"/>
</dbReference>
<proteinExistence type="inferred from homology"/>
<keyword evidence="4" id="KW-0804">Transcription</keyword>
<feature type="compositionally biased region" description="Basic residues" evidence="5">
    <location>
        <begin position="324"/>
        <end position="334"/>
    </location>
</feature>
<dbReference type="Gene3D" id="1.10.10.10">
    <property type="entry name" value="Winged helix-like DNA-binding domain superfamily/Winged helix DNA-binding domain"/>
    <property type="match status" value="1"/>
</dbReference>
<keyword evidence="3" id="KW-0238">DNA-binding</keyword>
<dbReference type="PANTHER" id="PTHR30346:SF17">
    <property type="entry name" value="LYSR FAMILY TRANSCRIPTIONAL REGULATOR"/>
    <property type="match status" value="1"/>
</dbReference>
<gene>
    <name evidence="7" type="ORF">RAN89_10575</name>
</gene>
<dbReference type="Pfam" id="PF00126">
    <property type="entry name" value="HTH_1"/>
    <property type="match status" value="1"/>
</dbReference>
<evidence type="ECO:0000313" key="7">
    <source>
        <dbReference type="EMBL" id="WNO03373.1"/>
    </source>
</evidence>
<dbReference type="EMBL" id="CP132507">
    <property type="protein sequence ID" value="WNO03373.1"/>
    <property type="molecule type" value="Genomic_DNA"/>
</dbReference>
<evidence type="ECO:0000256" key="1">
    <source>
        <dbReference type="ARBA" id="ARBA00009437"/>
    </source>
</evidence>
<dbReference type="RefSeq" id="WP_313866278.1">
    <property type="nucleotide sequence ID" value="NZ_CP132507.1"/>
</dbReference>
<organism evidence="7 8">
    <name type="scientific">Rhodoferax mekongensis</name>
    <dbReference type="NCBI Taxonomy" id="3068341"/>
    <lineage>
        <taxon>Bacteria</taxon>
        <taxon>Pseudomonadati</taxon>
        <taxon>Pseudomonadota</taxon>
        <taxon>Betaproteobacteria</taxon>
        <taxon>Burkholderiales</taxon>
        <taxon>Comamonadaceae</taxon>
        <taxon>Rhodoferax</taxon>
    </lineage>
</organism>
<dbReference type="Pfam" id="PF03466">
    <property type="entry name" value="LysR_substrate"/>
    <property type="match status" value="1"/>
</dbReference>
<dbReference type="InterPro" id="IPR036388">
    <property type="entry name" value="WH-like_DNA-bd_sf"/>
</dbReference>
<comment type="similarity">
    <text evidence="1">Belongs to the LysR transcriptional regulatory family.</text>
</comment>
<feature type="region of interest" description="Disordered" evidence="5">
    <location>
        <begin position="315"/>
        <end position="334"/>
    </location>
</feature>
<sequence>MDLRQLRYFVAVATTKNFTRAAEQMHIAQPPLSRQIQLLEEELGVVLIQRDSRPLRLTEAGRAFYEQSLQVLHRVEQMKTGARQVGRNQRQSVSIAYVASTLYGGLPMLIRMFRKRYPDTDVNLVDLSSVHQISELKSGRIDIGFGRIRTRDASVSRVVLREERLVVALPPSSPLASTNERILLKELAGQRLIVFPKEPRPSYADHVLSLIHDQDIQLSEVHEVRELQAALGLVASEMGVCIIPAAARARTDLVYRVIEDERATSPIILSHRLNDDSWYITAIKELIVEMYAQNPPWLDMETNAFPSSLSKEALAARVDEKSRPRSSSKKKQTD</sequence>
<evidence type="ECO:0000313" key="8">
    <source>
        <dbReference type="Proteomes" id="UP001302257"/>
    </source>
</evidence>
<evidence type="ECO:0000256" key="3">
    <source>
        <dbReference type="ARBA" id="ARBA00023125"/>
    </source>
</evidence>
<keyword evidence="8" id="KW-1185">Reference proteome</keyword>
<dbReference type="InterPro" id="IPR000847">
    <property type="entry name" value="LysR_HTH_N"/>
</dbReference>
<protein>
    <submittedName>
        <fullName evidence="7">LysR family transcriptional regulator</fullName>
    </submittedName>
</protein>
<dbReference type="PROSITE" id="PS50931">
    <property type="entry name" value="HTH_LYSR"/>
    <property type="match status" value="1"/>
</dbReference>
<dbReference type="InterPro" id="IPR005119">
    <property type="entry name" value="LysR_subst-bd"/>
</dbReference>
<evidence type="ECO:0000256" key="2">
    <source>
        <dbReference type="ARBA" id="ARBA00023015"/>
    </source>
</evidence>
<evidence type="ECO:0000256" key="4">
    <source>
        <dbReference type="ARBA" id="ARBA00023163"/>
    </source>
</evidence>
<evidence type="ECO:0000259" key="6">
    <source>
        <dbReference type="PROSITE" id="PS50931"/>
    </source>
</evidence>